<sequence>MEPFLGQIMMVGFNFAPRGWALCDGSILPISSYTALFSLLGTTYGGDGRTTFALPDLRGRAPIGMGHGPGLSLRAQGAKGGAETTTLNVTNIPSHNHSVAPSPVNASSQNATEQVPGTNGATTLASPVASGRPAAIYNNQTPDVTLNTAGGNVLSTGNTGGSIPFNNMEPFIAMNYVIALNGIFPSRN</sequence>
<dbReference type="Pfam" id="PF07484">
    <property type="entry name" value="Collar"/>
    <property type="match status" value="1"/>
</dbReference>
<evidence type="ECO:0000256" key="1">
    <source>
        <dbReference type="SAM" id="MobiDB-lite"/>
    </source>
</evidence>
<dbReference type="EMBL" id="CP110226">
    <property type="protein sequence ID" value="UZD24136.1"/>
    <property type="molecule type" value="Genomic_DNA"/>
</dbReference>
<evidence type="ECO:0000259" key="2">
    <source>
        <dbReference type="Pfam" id="PF07484"/>
    </source>
</evidence>
<proteinExistence type="predicted"/>
<feature type="domain" description="Phage tail collar" evidence="2">
    <location>
        <begin position="6"/>
        <end position="62"/>
    </location>
</feature>
<gene>
    <name evidence="3" type="ORF">OM944_06460</name>
</gene>
<name>A0ABY6MN73_9BACT</name>
<feature type="region of interest" description="Disordered" evidence="1">
    <location>
        <begin position="98"/>
        <end position="117"/>
    </location>
</feature>
<dbReference type="Proteomes" id="UP001163156">
    <property type="component" value="Chromosome"/>
</dbReference>
<evidence type="ECO:0000313" key="3">
    <source>
        <dbReference type="EMBL" id="UZD24136.1"/>
    </source>
</evidence>
<dbReference type="InterPro" id="IPR011083">
    <property type="entry name" value="Phage_tail_collar_dom"/>
</dbReference>
<reference evidence="3" key="1">
    <citation type="submission" date="2022-10" db="EMBL/GenBank/DDBJ databases">
        <title>Algoriphagus sp. a novel bacteria isolate from halophytes salicornia europaea.</title>
        <authorList>
            <person name="Peng Y."/>
            <person name="Jiang L."/>
            <person name="Lee J."/>
        </authorList>
    </citation>
    <scope>NUCLEOTIDE SEQUENCE</scope>
    <source>
        <strain evidence="3">TR-M5</strain>
    </source>
</reference>
<dbReference type="InterPro" id="IPR037053">
    <property type="entry name" value="Phage_tail_collar_dom_sf"/>
</dbReference>
<dbReference type="Gene3D" id="3.90.1340.10">
    <property type="entry name" value="Phage tail collar domain"/>
    <property type="match status" value="1"/>
</dbReference>
<protein>
    <submittedName>
        <fullName evidence="3">Tail fiber protein</fullName>
    </submittedName>
</protein>
<evidence type="ECO:0000313" key="4">
    <source>
        <dbReference type="Proteomes" id="UP001163156"/>
    </source>
</evidence>
<dbReference type="RefSeq" id="WP_264810855.1">
    <property type="nucleotide sequence ID" value="NZ_CP110226.1"/>
</dbReference>
<organism evidence="3 4">
    <name type="scientific">Algoriphagus halophytocola</name>
    <dbReference type="NCBI Taxonomy" id="2991499"/>
    <lineage>
        <taxon>Bacteria</taxon>
        <taxon>Pseudomonadati</taxon>
        <taxon>Bacteroidota</taxon>
        <taxon>Cytophagia</taxon>
        <taxon>Cytophagales</taxon>
        <taxon>Cyclobacteriaceae</taxon>
        <taxon>Algoriphagus</taxon>
    </lineage>
</organism>
<dbReference type="SUPFAM" id="SSF88874">
    <property type="entry name" value="Receptor-binding domain of short tail fibre protein gp12"/>
    <property type="match status" value="1"/>
</dbReference>
<accession>A0ABY6MN73</accession>
<keyword evidence="4" id="KW-1185">Reference proteome</keyword>